<dbReference type="CDD" id="cd01857">
    <property type="entry name" value="HSR1_MMR1"/>
    <property type="match status" value="1"/>
</dbReference>
<keyword evidence="8" id="KW-1185">Reference proteome</keyword>
<dbReference type="AlphaFoldDB" id="A0A314YM24"/>
<feature type="domain" description="CP-type G" evidence="6">
    <location>
        <begin position="124"/>
        <end position="335"/>
    </location>
</feature>
<dbReference type="Gene3D" id="3.40.50.300">
    <property type="entry name" value="P-loop containing nucleotide triphosphate hydrolases"/>
    <property type="match status" value="1"/>
</dbReference>
<sequence>MGKNEKTGLGRALVRQHNQMVQQTKEKGLMYKKQQKKVLESVTEVSDIDAIIEQADEADRLFSINNPTPNLLIDLDGNEISPEQRREQQKKEEALHAGVCGSLARLEENDNLLLTPFEKNLDIWRQLWRVVERSDLLVMVVDARDPLFYRCPDLEVYAREVDEHKRTMLLVNKADLLPLSVREKWATYFRAQDILFVFWSAKAASAAAEGKDLSSPWKTENSLQESEDPDTRIYGRIELLTRLQCEAEEIVKLRRKSGSSGIGSPRIRFQGNSASRNVVVGFVGYPNVGKSSTINALVGQKKTGVTSTPGKTKHFQTLIMSDELTLCDCPGLVFPSFSSSRHEMIASGVLPIDPMTENREAMQVVANRVPRHVIEEVYRIDLPKPKSYELQSRPPLAAEFLRAYCASRGYVASSGLPDETRAARQIFEGLH</sequence>
<keyword evidence="2" id="KW-0963">Cytoplasm</keyword>
<dbReference type="Proteomes" id="UP000250321">
    <property type="component" value="Unassembled WGS sequence"/>
</dbReference>
<dbReference type="EMBL" id="PJQY01000824">
    <property type="protein sequence ID" value="PQQ07723.1"/>
    <property type="molecule type" value="Genomic_DNA"/>
</dbReference>
<keyword evidence="4" id="KW-0378">Hydrolase</keyword>
<reference evidence="7 8" key="1">
    <citation type="submission" date="2018-02" db="EMBL/GenBank/DDBJ databases">
        <title>Draft genome of wild Prunus yedoensis var. nudiflora.</title>
        <authorList>
            <person name="Baek S."/>
            <person name="Kim J.-H."/>
            <person name="Choi K."/>
            <person name="Kim G.-B."/>
            <person name="Cho A."/>
            <person name="Jang H."/>
            <person name="Shin C.-H."/>
            <person name="Yu H.-J."/>
            <person name="Mun J.-H."/>
        </authorList>
    </citation>
    <scope>NUCLEOTIDE SEQUENCE [LARGE SCALE GENOMIC DNA]</scope>
    <source>
        <strain evidence="8">cv. Jeju island</strain>
        <tissue evidence="7">Leaf</tissue>
    </source>
</reference>
<name>A0A314YM24_PRUYE</name>
<dbReference type="InterPro" id="IPR006073">
    <property type="entry name" value="GTP-bd"/>
</dbReference>
<evidence type="ECO:0000259" key="6">
    <source>
        <dbReference type="PROSITE" id="PS51721"/>
    </source>
</evidence>
<dbReference type="PROSITE" id="PS51721">
    <property type="entry name" value="G_CP"/>
    <property type="match status" value="1"/>
</dbReference>
<organism evidence="7 8">
    <name type="scientific">Prunus yedoensis var. nudiflora</name>
    <dbReference type="NCBI Taxonomy" id="2094558"/>
    <lineage>
        <taxon>Eukaryota</taxon>
        <taxon>Viridiplantae</taxon>
        <taxon>Streptophyta</taxon>
        <taxon>Embryophyta</taxon>
        <taxon>Tracheophyta</taxon>
        <taxon>Spermatophyta</taxon>
        <taxon>Magnoliopsida</taxon>
        <taxon>eudicotyledons</taxon>
        <taxon>Gunneridae</taxon>
        <taxon>Pentapetalae</taxon>
        <taxon>rosids</taxon>
        <taxon>fabids</taxon>
        <taxon>Rosales</taxon>
        <taxon>Rosaceae</taxon>
        <taxon>Amygdaloideae</taxon>
        <taxon>Amygdaleae</taxon>
        <taxon>Prunus</taxon>
    </lineage>
</organism>
<dbReference type="PRINTS" id="PR00326">
    <property type="entry name" value="GTP1OBG"/>
</dbReference>
<dbReference type="FunFam" id="3.40.50.300:FF:001151">
    <property type="entry name" value="Large subunit GTPase 1"/>
    <property type="match status" value="1"/>
</dbReference>
<evidence type="ECO:0000313" key="8">
    <source>
        <dbReference type="Proteomes" id="UP000250321"/>
    </source>
</evidence>
<keyword evidence="3" id="KW-0547">Nucleotide-binding</keyword>
<gene>
    <name evidence="7" type="ORF">Pyn_30556</name>
</gene>
<evidence type="ECO:0000256" key="4">
    <source>
        <dbReference type="ARBA" id="ARBA00022801"/>
    </source>
</evidence>
<dbReference type="InterPro" id="IPR027417">
    <property type="entry name" value="P-loop_NTPase"/>
</dbReference>
<protein>
    <submittedName>
        <fullName evidence="7">GTPase LSG1-2</fullName>
    </submittedName>
</protein>
<dbReference type="GO" id="GO:0003924">
    <property type="term" value="F:GTPase activity"/>
    <property type="evidence" value="ECO:0007669"/>
    <property type="project" value="InterPro"/>
</dbReference>
<evidence type="ECO:0000256" key="1">
    <source>
        <dbReference type="ARBA" id="ARBA00004496"/>
    </source>
</evidence>
<comment type="subcellular location">
    <subcellularLocation>
        <location evidence="1">Cytoplasm</location>
    </subcellularLocation>
</comment>
<evidence type="ECO:0000313" key="7">
    <source>
        <dbReference type="EMBL" id="PQQ07723.1"/>
    </source>
</evidence>
<proteinExistence type="predicted"/>
<dbReference type="GO" id="GO:0005525">
    <property type="term" value="F:GTP binding"/>
    <property type="evidence" value="ECO:0007669"/>
    <property type="project" value="UniProtKB-KW"/>
</dbReference>
<dbReference type="OrthoDB" id="61815at2759"/>
<dbReference type="SUPFAM" id="SSF52540">
    <property type="entry name" value="P-loop containing nucleoside triphosphate hydrolases"/>
    <property type="match status" value="1"/>
</dbReference>
<dbReference type="STRING" id="2094558.A0A314YM24"/>
<comment type="caution">
    <text evidence="7">The sequence shown here is derived from an EMBL/GenBank/DDBJ whole genome shotgun (WGS) entry which is preliminary data.</text>
</comment>
<keyword evidence="5" id="KW-0342">GTP-binding</keyword>
<dbReference type="InterPro" id="IPR030378">
    <property type="entry name" value="G_CP_dom"/>
</dbReference>
<evidence type="ECO:0000256" key="2">
    <source>
        <dbReference type="ARBA" id="ARBA00022490"/>
    </source>
</evidence>
<dbReference type="PANTHER" id="PTHR45709:SF2">
    <property type="entry name" value="LARGE SUBUNIT GTPASE 1 HOMOLOG"/>
    <property type="match status" value="1"/>
</dbReference>
<evidence type="ECO:0000256" key="3">
    <source>
        <dbReference type="ARBA" id="ARBA00022741"/>
    </source>
</evidence>
<dbReference type="Pfam" id="PF01926">
    <property type="entry name" value="MMR_HSR1"/>
    <property type="match status" value="1"/>
</dbReference>
<evidence type="ECO:0000256" key="5">
    <source>
        <dbReference type="ARBA" id="ARBA00023134"/>
    </source>
</evidence>
<accession>A0A314YM24</accession>
<dbReference type="GO" id="GO:0005829">
    <property type="term" value="C:cytosol"/>
    <property type="evidence" value="ECO:0007669"/>
    <property type="project" value="TreeGrafter"/>
</dbReference>
<dbReference type="PANTHER" id="PTHR45709">
    <property type="entry name" value="LARGE SUBUNIT GTPASE 1 HOMOLOG-RELATED"/>
    <property type="match status" value="1"/>
</dbReference>
<dbReference type="InterPro" id="IPR043358">
    <property type="entry name" value="GNL1-like"/>
</dbReference>